<dbReference type="EMBL" id="CAADFI010000044">
    <property type="protein sequence ID" value="VFJ93435.1"/>
    <property type="molecule type" value="Genomic_DNA"/>
</dbReference>
<evidence type="ECO:0000313" key="1">
    <source>
        <dbReference type="EMBL" id="VFJ92395.1"/>
    </source>
</evidence>
<evidence type="ECO:0000313" key="3">
    <source>
        <dbReference type="EMBL" id="VFK00309.1"/>
    </source>
</evidence>
<organism evidence="2">
    <name type="scientific">Candidatus Kentrum eta</name>
    <dbReference type="NCBI Taxonomy" id="2126337"/>
    <lineage>
        <taxon>Bacteria</taxon>
        <taxon>Pseudomonadati</taxon>
        <taxon>Pseudomonadota</taxon>
        <taxon>Gammaproteobacteria</taxon>
        <taxon>Candidatus Kentrum</taxon>
    </lineage>
</organism>
<dbReference type="EMBL" id="CAADFJ010000043">
    <property type="protein sequence ID" value="VFK00309.1"/>
    <property type="molecule type" value="Genomic_DNA"/>
</dbReference>
<dbReference type="EMBL" id="CAADFG010000043">
    <property type="protein sequence ID" value="VFJ92395.1"/>
    <property type="molecule type" value="Genomic_DNA"/>
</dbReference>
<evidence type="ECO:0000313" key="2">
    <source>
        <dbReference type="EMBL" id="VFJ93435.1"/>
    </source>
</evidence>
<gene>
    <name evidence="1" type="ORF">BECKH772A_GA0070896_100439</name>
    <name evidence="2" type="ORF">BECKH772B_GA0070898_100449</name>
    <name evidence="3" type="ORF">BECKH772C_GA0070978_100437</name>
</gene>
<accession>A0A450ULM2</accession>
<sequence length="39" mass="4758">MKETKIELRQKAERTRQILEKAVAEAPREMRRRVPNTHR</sequence>
<name>A0A450ULM2_9GAMM</name>
<dbReference type="AlphaFoldDB" id="A0A450ULM2"/>
<protein>
    <submittedName>
        <fullName evidence="2">Uncharacterized protein</fullName>
    </submittedName>
</protein>
<reference evidence="2" key="1">
    <citation type="submission" date="2019-02" db="EMBL/GenBank/DDBJ databases">
        <authorList>
            <person name="Gruber-Vodicka R. H."/>
            <person name="Seah K. B. B."/>
        </authorList>
    </citation>
    <scope>NUCLEOTIDE SEQUENCE</scope>
    <source>
        <strain evidence="3">BECK_SA2B12</strain>
        <strain evidence="1">BECK_SA2B15</strain>
        <strain evidence="2">BECK_SA2B20</strain>
    </source>
</reference>
<proteinExistence type="predicted"/>